<sequence length="136" mass="14125">MGICPRLPAVSAYPLSRSSCVTVLFWTTSVDRPRSIAVPATVSGTSPVFARCRVYCTGVPTCTVSPGLTRYFPVTVIVSFGCSTAASRGGPTGGIRSLASSRSYSAFAPPGVVRLPDVPAINMYPLSSTTCSIVLS</sequence>
<dbReference type="Proteomes" id="UP000285317">
    <property type="component" value="Chromosome"/>
</dbReference>
<dbReference type="EMBL" id="CP028137">
    <property type="protein sequence ID" value="AZZ53787.1"/>
    <property type="molecule type" value="Genomic_DNA"/>
</dbReference>
<organism evidence="1 2">
    <name type="scientific">Rathayibacter festucae DSM 15932</name>
    <dbReference type="NCBI Taxonomy" id="1328866"/>
    <lineage>
        <taxon>Bacteria</taxon>
        <taxon>Bacillati</taxon>
        <taxon>Actinomycetota</taxon>
        <taxon>Actinomycetes</taxon>
        <taxon>Micrococcales</taxon>
        <taxon>Microbacteriaceae</taxon>
        <taxon>Rathayibacter</taxon>
    </lineage>
</organism>
<gene>
    <name evidence="1" type="ORF">C1I64_18275</name>
</gene>
<name>A0A3Q9V0Y0_9MICO</name>
<proteinExistence type="predicted"/>
<evidence type="ECO:0000313" key="1">
    <source>
        <dbReference type="EMBL" id="AZZ53787.1"/>
    </source>
</evidence>
<protein>
    <submittedName>
        <fullName evidence="1">Uncharacterized protein</fullName>
    </submittedName>
</protein>
<evidence type="ECO:0000313" key="2">
    <source>
        <dbReference type="Proteomes" id="UP000285317"/>
    </source>
</evidence>
<reference evidence="1 2" key="1">
    <citation type="submission" date="2018-03" db="EMBL/GenBank/DDBJ databases">
        <title>Bacteriophage NCPPB3778 and a type I-E CRISPR drive the evolution of the US Biological Select Agent, Rathayibacter toxicus.</title>
        <authorList>
            <person name="Davis E.W.II."/>
            <person name="Tabima J.F."/>
            <person name="Weisberg A.J."/>
            <person name="Dantas Lopes L."/>
            <person name="Wiseman M.S."/>
            <person name="Wiseman M.S."/>
            <person name="Pupko T."/>
            <person name="Belcher M.S."/>
            <person name="Sechler A.J."/>
            <person name="Tancos M.A."/>
            <person name="Schroeder B.K."/>
            <person name="Murray T.D."/>
            <person name="Luster D.G."/>
            <person name="Schneider W.L."/>
            <person name="Rogers E."/>
            <person name="Andreote F.D."/>
            <person name="Grunwald N.J."/>
            <person name="Putnam M.L."/>
            <person name="Chang J.H."/>
        </authorList>
    </citation>
    <scope>NUCLEOTIDE SEQUENCE [LARGE SCALE GENOMIC DNA]</scope>
    <source>
        <strain evidence="1 2">DSM 15932</strain>
    </source>
</reference>
<dbReference type="AlphaFoldDB" id="A0A3Q9V0Y0"/>
<dbReference type="KEGG" id="rfs:C1I64_18275"/>
<accession>A0A3Q9V0Y0</accession>